<name>A0A0G0UH62_9BACT</name>
<proteinExistence type="predicted"/>
<evidence type="ECO:0000313" key="2">
    <source>
        <dbReference type="Proteomes" id="UP000034616"/>
    </source>
</evidence>
<sequence>MLHEKQMLFWVLMVFGCFSSFTIGCGDPKETNEKSQQILQKQPADSFLTKDLRIPVSMTGYKNAFDMQVLEIPNPYACSDAKGWSIEFHGFTNAPLIFLKYAEARLAMPESCRLKGILLVAHPGHGESGVPSDAVYGQIGLSEFIDAEIDLLETLSDPASPFFHPLDTMVVHSMAGQMLPVMEYELELSRASFHTYGIERILEIAPVPLSETSWAYAEGLYGYVLTSTAMRELTPYLRNTEDGIEIILRDAISQTMFYSLPNGGLMTTSPSLEEIGTWNFPESFTAAADMVGLNLSFQRPFAPSETLYTYKTFTIAAADDPFMTPEEICEVHKWNTGKICDETGGYFLIQGDGKEIPFGETGHSFFSQGGIANASSVLNVWALLQTE</sequence>
<dbReference type="EMBL" id="LCAH01000007">
    <property type="protein sequence ID" value="KKR86856.1"/>
    <property type="molecule type" value="Genomic_DNA"/>
</dbReference>
<gene>
    <name evidence="1" type="ORF">UU35_C0007G0002</name>
</gene>
<protein>
    <submittedName>
        <fullName evidence="1">Uncharacterized protein</fullName>
    </submittedName>
</protein>
<dbReference type="PROSITE" id="PS51257">
    <property type="entry name" value="PROKAR_LIPOPROTEIN"/>
    <property type="match status" value="1"/>
</dbReference>
<dbReference type="AlphaFoldDB" id="A0A0G0UH62"/>
<comment type="caution">
    <text evidence="1">The sequence shown here is derived from an EMBL/GenBank/DDBJ whole genome shotgun (WGS) entry which is preliminary data.</text>
</comment>
<evidence type="ECO:0000313" key="1">
    <source>
        <dbReference type="EMBL" id="KKR86856.1"/>
    </source>
</evidence>
<dbReference type="Proteomes" id="UP000034616">
    <property type="component" value="Unassembled WGS sequence"/>
</dbReference>
<accession>A0A0G0UH62</accession>
<organism evidence="1 2">
    <name type="scientific">Candidatus Uhrbacteria bacterium GW2011_GWC2_41_11</name>
    <dbReference type="NCBI Taxonomy" id="1618985"/>
    <lineage>
        <taxon>Bacteria</taxon>
        <taxon>Candidatus Uhriibacteriota</taxon>
    </lineage>
</organism>
<reference evidence="1 2" key="1">
    <citation type="journal article" date="2015" name="Nature">
        <title>rRNA introns, odd ribosomes, and small enigmatic genomes across a large radiation of phyla.</title>
        <authorList>
            <person name="Brown C.T."/>
            <person name="Hug L.A."/>
            <person name="Thomas B.C."/>
            <person name="Sharon I."/>
            <person name="Castelle C.J."/>
            <person name="Singh A."/>
            <person name="Wilkins M.J."/>
            <person name="Williams K.H."/>
            <person name="Banfield J.F."/>
        </authorList>
    </citation>
    <scope>NUCLEOTIDE SEQUENCE [LARGE SCALE GENOMIC DNA]</scope>
</reference>